<dbReference type="InterPro" id="IPR036097">
    <property type="entry name" value="HisK_dim/P_sf"/>
</dbReference>
<evidence type="ECO:0000256" key="5">
    <source>
        <dbReference type="PROSITE-ProRule" id="PRU00169"/>
    </source>
</evidence>
<dbReference type="InterPro" id="IPR036890">
    <property type="entry name" value="HATPase_C_sf"/>
</dbReference>
<keyword evidence="4" id="KW-0902">Two-component regulatory system</keyword>
<evidence type="ECO:0000256" key="3">
    <source>
        <dbReference type="ARBA" id="ARBA00022553"/>
    </source>
</evidence>
<dbReference type="SUPFAM" id="SSF55874">
    <property type="entry name" value="ATPase domain of HSP90 chaperone/DNA topoisomerase II/histidine kinase"/>
    <property type="match status" value="1"/>
</dbReference>
<keyword evidence="8" id="KW-0418">Kinase</keyword>
<dbReference type="InterPro" id="IPR011006">
    <property type="entry name" value="CheY-like_superfamily"/>
</dbReference>
<dbReference type="PRINTS" id="PR00344">
    <property type="entry name" value="BCTRLSENSOR"/>
</dbReference>
<dbReference type="Gene3D" id="3.30.565.10">
    <property type="entry name" value="Histidine kinase-like ATPase, C-terminal domain"/>
    <property type="match status" value="1"/>
</dbReference>
<evidence type="ECO:0000259" key="6">
    <source>
        <dbReference type="PROSITE" id="PS50109"/>
    </source>
</evidence>
<dbReference type="CDD" id="cd00082">
    <property type="entry name" value="HisKA"/>
    <property type="match status" value="1"/>
</dbReference>
<reference evidence="8 9" key="1">
    <citation type="submission" date="2018-03" db="EMBL/GenBank/DDBJ databases">
        <title>Whole genome sequencing of Histamine producing bacteria.</title>
        <authorList>
            <person name="Butler K."/>
        </authorList>
    </citation>
    <scope>NUCLEOTIDE SEQUENCE [LARGE SCALE GENOMIC DNA]</scope>
    <source>
        <strain evidence="8 9">ATCC 51761</strain>
    </source>
</reference>
<dbReference type="EMBL" id="PYOP01000009">
    <property type="protein sequence ID" value="PSW98289.1"/>
    <property type="molecule type" value="Genomic_DNA"/>
</dbReference>
<dbReference type="CDD" id="cd16922">
    <property type="entry name" value="HATPase_EvgS-ArcB-TorS-like"/>
    <property type="match status" value="1"/>
</dbReference>
<gene>
    <name evidence="8" type="ORF">C9J52_07365</name>
</gene>
<dbReference type="Gene3D" id="3.30.450.20">
    <property type="entry name" value="PAS domain"/>
    <property type="match status" value="1"/>
</dbReference>
<dbReference type="SMART" id="SM00387">
    <property type="entry name" value="HATPase_c"/>
    <property type="match status" value="1"/>
</dbReference>
<dbReference type="PANTHER" id="PTHR45339">
    <property type="entry name" value="HYBRID SIGNAL TRANSDUCTION HISTIDINE KINASE J"/>
    <property type="match status" value="1"/>
</dbReference>
<dbReference type="SUPFAM" id="SSF47384">
    <property type="entry name" value="Homodimeric domain of signal transducing histidine kinase"/>
    <property type="match status" value="1"/>
</dbReference>
<dbReference type="Gene3D" id="3.40.50.2300">
    <property type="match status" value="1"/>
</dbReference>
<feature type="domain" description="Histidine kinase" evidence="6">
    <location>
        <begin position="335"/>
        <end position="551"/>
    </location>
</feature>
<dbReference type="InterPro" id="IPR005467">
    <property type="entry name" value="His_kinase_dom"/>
</dbReference>
<comment type="catalytic activity">
    <reaction evidence="1">
        <text>ATP + protein L-histidine = ADP + protein N-phospho-L-histidine.</text>
        <dbReference type="EC" id="2.7.13.3"/>
    </reaction>
</comment>
<dbReference type="InterPro" id="IPR003661">
    <property type="entry name" value="HisK_dim/P_dom"/>
</dbReference>
<dbReference type="Proteomes" id="UP000241190">
    <property type="component" value="Unassembled WGS sequence"/>
</dbReference>
<keyword evidence="8" id="KW-0808">Transferase</keyword>
<dbReference type="SMART" id="SM00448">
    <property type="entry name" value="REC"/>
    <property type="match status" value="1"/>
</dbReference>
<dbReference type="Gene3D" id="1.10.287.130">
    <property type="match status" value="1"/>
</dbReference>
<evidence type="ECO:0000256" key="4">
    <source>
        <dbReference type="ARBA" id="ARBA00023012"/>
    </source>
</evidence>
<dbReference type="InterPro" id="IPR001789">
    <property type="entry name" value="Sig_transdc_resp-reg_receiver"/>
</dbReference>
<dbReference type="SUPFAM" id="SSF55785">
    <property type="entry name" value="PYP-like sensor domain (PAS domain)"/>
    <property type="match status" value="1"/>
</dbReference>
<dbReference type="Pfam" id="PF00072">
    <property type="entry name" value="Response_reg"/>
    <property type="match status" value="1"/>
</dbReference>
<organism evidence="8 9">
    <name type="scientific">Photobacterium iliopiscarium</name>
    <dbReference type="NCBI Taxonomy" id="56192"/>
    <lineage>
        <taxon>Bacteria</taxon>
        <taxon>Pseudomonadati</taxon>
        <taxon>Pseudomonadota</taxon>
        <taxon>Gammaproteobacteria</taxon>
        <taxon>Vibrionales</taxon>
        <taxon>Vibrionaceae</taxon>
        <taxon>Photobacterium</taxon>
    </lineage>
</organism>
<evidence type="ECO:0000259" key="7">
    <source>
        <dbReference type="PROSITE" id="PS50110"/>
    </source>
</evidence>
<keyword evidence="9" id="KW-1185">Reference proteome</keyword>
<keyword evidence="3 5" id="KW-0597">Phosphoprotein</keyword>
<dbReference type="RefSeq" id="WP_107180395.1">
    <property type="nucleotide sequence ID" value="NZ_PYOP01000009.1"/>
</dbReference>
<proteinExistence type="predicted"/>
<dbReference type="SMART" id="SM00388">
    <property type="entry name" value="HisKA"/>
    <property type="match status" value="1"/>
</dbReference>
<dbReference type="InterPro" id="IPR035965">
    <property type="entry name" value="PAS-like_dom_sf"/>
</dbReference>
<comment type="caution">
    <text evidence="8">The sequence shown here is derived from an EMBL/GenBank/DDBJ whole genome shotgun (WGS) entry which is preliminary data.</text>
</comment>
<name>A0ABX5GTT7_9GAMM</name>
<evidence type="ECO:0000313" key="9">
    <source>
        <dbReference type="Proteomes" id="UP000241190"/>
    </source>
</evidence>
<sequence>MLSCDSEKLQETLLDLQRTQERETQLRIENAAILEGVSAMAGANNKRQVFNSLLEVLRKFIAFDNAIVLTRDDEASDLQVLMSTVMALDLSHWQVGSTFNRCINGECIALYSPKDIEEFKNKSTDLLNICHSSLITGVKISSGDAMIILMSSEKGHFTSSCRRVLNRFRPLLERAIIDIDYRERLQSLVTARTQELIHSQQRFKDFARTVGDWFWEIDTDYKFSYISASQIANHLIDKDNILDFFDGNEDFKHKFRSQLQQNKSFEDLEWQLFIDEKEQWLSFSGTPYYNKHGLLLGYRGTVKNISVRKKRLFDLQQARQQAESANKAKSQFIAMMSHEIRTPLNAVLGLMDMLSSSGLKHEQQQWLGQMEQSAHLLLTIINDILDLSRIESGSFELFNSNISLSESISLVKNQLQPEANKKGILLECNISELIPEYIFADKNRIIQIMFNLIGNAIKFTDIGSVKIVAQKTDHNIEVSVFDTGIGIAEDAQDNLFNPFHQADGSITRKYGGTGLGLTISQLLIKKMNGEISLQSELGAGSCFKIIFPIRPAIAKIINPEKKISTPLTQSLNILLAEDSPTNQLVAKLMLERRGHSVTITNHGEEAVLKLLQCHKSFDLVLMDISMPVLDGLEATKHIRKLNISIPIVALTANAMQSDQFLYHQAGMDGFLAKPIQPEELDLLLEKYQSLKTIDNIISP</sequence>
<protein>
    <recommendedName>
        <fullName evidence="2">histidine kinase</fullName>
        <ecNumber evidence="2">2.7.13.3</ecNumber>
    </recommendedName>
</protein>
<dbReference type="Pfam" id="PF00512">
    <property type="entry name" value="HisKA"/>
    <property type="match status" value="1"/>
</dbReference>
<dbReference type="InterPro" id="IPR004358">
    <property type="entry name" value="Sig_transdc_His_kin-like_C"/>
</dbReference>
<dbReference type="PROSITE" id="PS50109">
    <property type="entry name" value="HIS_KIN"/>
    <property type="match status" value="1"/>
</dbReference>
<dbReference type="GO" id="GO:0016301">
    <property type="term" value="F:kinase activity"/>
    <property type="evidence" value="ECO:0007669"/>
    <property type="project" value="UniProtKB-KW"/>
</dbReference>
<dbReference type="Pfam" id="PF02518">
    <property type="entry name" value="HATPase_c"/>
    <property type="match status" value="1"/>
</dbReference>
<evidence type="ECO:0000256" key="1">
    <source>
        <dbReference type="ARBA" id="ARBA00000085"/>
    </source>
</evidence>
<dbReference type="PANTHER" id="PTHR45339:SF1">
    <property type="entry name" value="HYBRID SIGNAL TRANSDUCTION HISTIDINE KINASE J"/>
    <property type="match status" value="1"/>
</dbReference>
<evidence type="ECO:0000256" key="2">
    <source>
        <dbReference type="ARBA" id="ARBA00012438"/>
    </source>
</evidence>
<dbReference type="SUPFAM" id="SSF52172">
    <property type="entry name" value="CheY-like"/>
    <property type="match status" value="1"/>
</dbReference>
<feature type="domain" description="Response regulatory" evidence="7">
    <location>
        <begin position="572"/>
        <end position="688"/>
    </location>
</feature>
<feature type="modified residue" description="4-aspartylphosphate" evidence="5">
    <location>
        <position position="623"/>
    </location>
</feature>
<dbReference type="EC" id="2.7.13.3" evidence="2"/>
<dbReference type="CDD" id="cd17546">
    <property type="entry name" value="REC_hyHK_CKI1_RcsC-like"/>
    <property type="match status" value="1"/>
</dbReference>
<evidence type="ECO:0000313" key="8">
    <source>
        <dbReference type="EMBL" id="PSW98289.1"/>
    </source>
</evidence>
<dbReference type="InterPro" id="IPR003594">
    <property type="entry name" value="HATPase_dom"/>
</dbReference>
<dbReference type="PROSITE" id="PS50110">
    <property type="entry name" value="RESPONSE_REGULATORY"/>
    <property type="match status" value="1"/>
</dbReference>
<accession>A0ABX5GTT7</accession>